<keyword evidence="3" id="KW-0611">Plant defense</keyword>
<evidence type="ECO:0000256" key="3">
    <source>
        <dbReference type="ARBA" id="ARBA00022821"/>
    </source>
</evidence>
<proteinExistence type="predicted"/>
<dbReference type="GO" id="GO:0006952">
    <property type="term" value="P:defense response"/>
    <property type="evidence" value="ECO:0007669"/>
    <property type="project" value="UniProtKB-KW"/>
</dbReference>
<evidence type="ECO:0000256" key="1">
    <source>
        <dbReference type="ARBA" id="ARBA00022737"/>
    </source>
</evidence>
<evidence type="ECO:0000259" key="4">
    <source>
        <dbReference type="Pfam" id="PF18052"/>
    </source>
</evidence>
<evidence type="ECO:0000313" key="5">
    <source>
        <dbReference type="EMBL" id="RXH91698.1"/>
    </source>
</evidence>
<sequence length="140" mass="15560">MVVLQLVEQLMRMTHLYLTNLIFVGSLIPSNIIKSSSGKNRCDTTTIHPALLSSDLLVFSVSTANRKMAEALIYVLLEKLASVTYQYVEEEVKLVLNAEKDVQEFEANLKAIGAVLEDAELGQVREASVRNVNYIVVFGN</sequence>
<dbReference type="AlphaFoldDB" id="A0A498J7P9"/>
<dbReference type="Gene3D" id="1.20.5.4130">
    <property type="match status" value="1"/>
</dbReference>
<protein>
    <recommendedName>
        <fullName evidence="4">Disease resistance N-terminal domain-containing protein</fullName>
    </recommendedName>
</protein>
<dbReference type="EMBL" id="RDQH01000334">
    <property type="protein sequence ID" value="RXH91698.1"/>
    <property type="molecule type" value="Genomic_DNA"/>
</dbReference>
<gene>
    <name evidence="5" type="ORF">DVH24_020721</name>
</gene>
<organism evidence="5 6">
    <name type="scientific">Malus domestica</name>
    <name type="common">Apple</name>
    <name type="synonym">Pyrus malus</name>
    <dbReference type="NCBI Taxonomy" id="3750"/>
    <lineage>
        <taxon>Eukaryota</taxon>
        <taxon>Viridiplantae</taxon>
        <taxon>Streptophyta</taxon>
        <taxon>Embryophyta</taxon>
        <taxon>Tracheophyta</taxon>
        <taxon>Spermatophyta</taxon>
        <taxon>Magnoliopsida</taxon>
        <taxon>eudicotyledons</taxon>
        <taxon>Gunneridae</taxon>
        <taxon>Pentapetalae</taxon>
        <taxon>rosids</taxon>
        <taxon>fabids</taxon>
        <taxon>Rosales</taxon>
        <taxon>Rosaceae</taxon>
        <taxon>Amygdaloideae</taxon>
        <taxon>Maleae</taxon>
        <taxon>Malus</taxon>
    </lineage>
</organism>
<keyword evidence="6" id="KW-1185">Reference proteome</keyword>
<comment type="caution">
    <text evidence="5">The sequence shown here is derived from an EMBL/GenBank/DDBJ whole genome shotgun (WGS) entry which is preliminary data.</text>
</comment>
<dbReference type="STRING" id="3750.A0A498J7P9"/>
<evidence type="ECO:0000313" key="6">
    <source>
        <dbReference type="Proteomes" id="UP000290289"/>
    </source>
</evidence>
<reference evidence="5 6" key="1">
    <citation type="submission" date="2018-10" db="EMBL/GenBank/DDBJ databases">
        <title>A high-quality apple genome assembly.</title>
        <authorList>
            <person name="Hu J."/>
        </authorList>
    </citation>
    <scope>NUCLEOTIDE SEQUENCE [LARGE SCALE GENOMIC DNA]</scope>
    <source>
        <strain evidence="6">cv. HFTH1</strain>
        <tissue evidence="5">Young leaf</tissue>
    </source>
</reference>
<keyword evidence="1" id="KW-0677">Repeat</keyword>
<evidence type="ECO:0000256" key="2">
    <source>
        <dbReference type="ARBA" id="ARBA00022741"/>
    </source>
</evidence>
<accession>A0A498J7P9</accession>
<feature type="domain" description="Disease resistance N-terminal" evidence="4">
    <location>
        <begin position="76"/>
        <end position="131"/>
    </location>
</feature>
<name>A0A498J7P9_MALDO</name>
<keyword evidence="2" id="KW-0547">Nucleotide-binding</keyword>
<dbReference type="Proteomes" id="UP000290289">
    <property type="component" value="Chromosome 8"/>
</dbReference>
<dbReference type="Pfam" id="PF18052">
    <property type="entry name" value="Rx_N"/>
    <property type="match status" value="1"/>
</dbReference>
<dbReference type="GO" id="GO:0000166">
    <property type="term" value="F:nucleotide binding"/>
    <property type="evidence" value="ECO:0007669"/>
    <property type="project" value="UniProtKB-KW"/>
</dbReference>
<dbReference type="InterPro" id="IPR041118">
    <property type="entry name" value="Rx_N"/>
</dbReference>